<keyword evidence="10" id="KW-1185">Reference proteome</keyword>
<evidence type="ECO:0000313" key="10">
    <source>
        <dbReference type="Proteomes" id="UP000002745"/>
    </source>
</evidence>
<sequence>MSHNSAEETRYQPAQTINEVKNLISIATQCANFPTVTLRYSNLELLKKIGFTDFSESSLQKYFADFDALPENLPEPLALAYHGHQFGQYNPQIGDGRGFLFAQFKDDKGRLLDLGTKGSGQTPFSRTGDGRLTLKGGVREVLATEMLQAHGVNTSKSLTLFETHEQLYRGDEPSPARSGVLVRMSHSHIRFGTFQRLAYLEDEKGIADLIAYCVRHYYPDVQRGEFKDTVIAFFRAVMTATADMIASWMAAGFVHGVMNTDNMVITGESFDYGPYRFLPVSDPNFVAAYFDDAGRYRFGRQPEVGIWNLTQLAGCLLSHSDSSSLEVVLNEYADVYRASLRSHVFRRLGIHQTSPEEDGHFIQTYLNWMTQSGAAFEQTFFDWYGGAASAIRSKLSPQANLYEGTEFSEVKQMLMAYEPLDEKSLQSSYFQSVHPVTVLIQDIENIWMKVVEEDDWSEFHQAIDRIRNYSKCTA</sequence>
<dbReference type="Proteomes" id="UP000002745">
    <property type="component" value="Chromosome"/>
</dbReference>
<keyword evidence="4" id="KW-0548">Nucleotidyltransferase</keyword>
<dbReference type="STRING" id="582402.Hbal_0125"/>
<comment type="similarity">
    <text evidence="2">Belongs to the SELO family.</text>
</comment>
<evidence type="ECO:0000256" key="8">
    <source>
        <dbReference type="ARBA" id="ARBA00022842"/>
    </source>
</evidence>
<name>C6XKZ8_HIRBI</name>
<dbReference type="InterPro" id="IPR003846">
    <property type="entry name" value="SelO"/>
</dbReference>
<dbReference type="PANTHER" id="PTHR32057:SF14">
    <property type="entry name" value="PROTEIN ADENYLYLTRANSFERASE SELO, MITOCHONDRIAL"/>
    <property type="match status" value="1"/>
</dbReference>
<evidence type="ECO:0000256" key="7">
    <source>
        <dbReference type="ARBA" id="ARBA00022840"/>
    </source>
</evidence>
<dbReference type="Pfam" id="PF02696">
    <property type="entry name" value="SelO"/>
    <property type="match status" value="1"/>
</dbReference>
<evidence type="ECO:0000256" key="4">
    <source>
        <dbReference type="ARBA" id="ARBA00022695"/>
    </source>
</evidence>
<dbReference type="PANTHER" id="PTHR32057">
    <property type="entry name" value="PROTEIN ADENYLYLTRANSFERASE SELO, MITOCHONDRIAL"/>
    <property type="match status" value="1"/>
</dbReference>
<reference evidence="10" key="1">
    <citation type="journal article" date="2011" name="J. Bacteriol.">
        <title>Genome sequences of eight morphologically diverse alphaproteobacteria.</title>
        <authorList>
            <consortium name="US DOE Joint Genome Institute"/>
            <person name="Brown P.J."/>
            <person name="Kysela D.T."/>
            <person name="Buechlein A."/>
            <person name="Hemmerich C."/>
            <person name="Brun Y.V."/>
        </authorList>
    </citation>
    <scope>NUCLEOTIDE SEQUENCE [LARGE SCALE GENOMIC DNA]</scope>
    <source>
        <strain evidence="10">ATCC 49814 / DSM 5838 / IFAM 1418</strain>
    </source>
</reference>
<dbReference type="GO" id="GO:0005524">
    <property type="term" value="F:ATP binding"/>
    <property type="evidence" value="ECO:0007669"/>
    <property type="project" value="UniProtKB-KW"/>
</dbReference>
<evidence type="ECO:0000256" key="6">
    <source>
        <dbReference type="ARBA" id="ARBA00022741"/>
    </source>
</evidence>
<evidence type="ECO:0000313" key="9">
    <source>
        <dbReference type="EMBL" id="ACT57827.1"/>
    </source>
</evidence>
<dbReference type="GO" id="GO:0046872">
    <property type="term" value="F:metal ion binding"/>
    <property type="evidence" value="ECO:0007669"/>
    <property type="project" value="UniProtKB-KW"/>
</dbReference>
<evidence type="ECO:0008006" key="11">
    <source>
        <dbReference type="Google" id="ProtNLM"/>
    </source>
</evidence>
<dbReference type="HOGENOM" id="CLU_010245_0_0_5"/>
<keyword evidence="3" id="KW-0808">Transferase</keyword>
<keyword evidence="5" id="KW-0479">Metal-binding</keyword>
<dbReference type="eggNOG" id="COG0397">
    <property type="taxonomic scope" value="Bacteria"/>
</dbReference>
<keyword evidence="6" id="KW-0547">Nucleotide-binding</keyword>
<accession>C6XKZ8</accession>
<dbReference type="GO" id="GO:0070733">
    <property type="term" value="F:AMPylase activity"/>
    <property type="evidence" value="ECO:0007669"/>
    <property type="project" value="TreeGrafter"/>
</dbReference>
<proteinExistence type="inferred from homology"/>
<keyword evidence="7" id="KW-0067">ATP-binding</keyword>
<dbReference type="EMBL" id="CP001678">
    <property type="protein sequence ID" value="ACT57827.1"/>
    <property type="molecule type" value="Genomic_DNA"/>
</dbReference>
<comment type="cofactor">
    <cofactor evidence="1">
        <name>Mg(2+)</name>
        <dbReference type="ChEBI" id="CHEBI:18420"/>
    </cofactor>
</comment>
<dbReference type="KEGG" id="hba:Hbal_0125"/>
<gene>
    <name evidence="9" type="ordered locus">Hbal_0125</name>
</gene>
<evidence type="ECO:0000256" key="2">
    <source>
        <dbReference type="ARBA" id="ARBA00009747"/>
    </source>
</evidence>
<keyword evidence="8" id="KW-0460">Magnesium</keyword>
<dbReference type="OrthoDB" id="9776281at2"/>
<evidence type="ECO:0000256" key="1">
    <source>
        <dbReference type="ARBA" id="ARBA00001946"/>
    </source>
</evidence>
<protein>
    <recommendedName>
        <fullName evidence="11">Protein adenylyltransferase</fullName>
    </recommendedName>
</protein>
<dbReference type="AlphaFoldDB" id="C6XKZ8"/>
<dbReference type="NCBIfam" id="NF000658">
    <property type="entry name" value="PRK00029.1"/>
    <property type="match status" value="1"/>
</dbReference>
<organism evidence="9 10">
    <name type="scientific">Hirschia baltica (strain ATCC 49814 / DSM 5838 / IFAM 1418)</name>
    <dbReference type="NCBI Taxonomy" id="582402"/>
    <lineage>
        <taxon>Bacteria</taxon>
        <taxon>Pseudomonadati</taxon>
        <taxon>Pseudomonadota</taxon>
        <taxon>Alphaproteobacteria</taxon>
        <taxon>Hyphomonadales</taxon>
        <taxon>Hyphomonadaceae</taxon>
        <taxon>Hirschia</taxon>
    </lineage>
</organism>
<evidence type="ECO:0000256" key="5">
    <source>
        <dbReference type="ARBA" id="ARBA00022723"/>
    </source>
</evidence>
<evidence type="ECO:0000256" key="3">
    <source>
        <dbReference type="ARBA" id="ARBA00022679"/>
    </source>
</evidence>